<evidence type="ECO:0008006" key="4">
    <source>
        <dbReference type="Google" id="ProtNLM"/>
    </source>
</evidence>
<name>A0A1I2VSX8_9BACT</name>
<dbReference type="STRING" id="435880.SAMN04487988_11043"/>
<evidence type="ECO:0000313" key="2">
    <source>
        <dbReference type="EMBL" id="SFG90626.1"/>
    </source>
</evidence>
<reference evidence="3" key="1">
    <citation type="submission" date="2016-10" db="EMBL/GenBank/DDBJ databases">
        <authorList>
            <person name="Varghese N."/>
            <person name="Submissions S."/>
        </authorList>
    </citation>
    <scope>NUCLEOTIDE SEQUENCE [LARGE SCALE GENOMIC DNA]</scope>
    <source>
        <strain evidence="3">DSM 19315</strain>
    </source>
</reference>
<dbReference type="Proteomes" id="UP000199642">
    <property type="component" value="Unassembled WGS sequence"/>
</dbReference>
<keyword evidence="3" id="KW-1185">Reference proteome</keyword>
<organism evidence="2 3">
    <name type="scientific">Algoriphagus hitonicola</name>
    <dbReference type="NCBI Taxonomy" id="435880"/>
    <lineage>
        <taxon>Bacteria</taxon>
        <taxon>Pseudomonadati</taxon>
        <taxon>Bacteroidota</taxon>
        <taxon>Cytophagia</taxon>
        <taxon>Cytophagales</taxon>
        <taxon>Cyclobacteriaceae</taxon>
        <taxon>Algoriphagus</taxon>
    </lineage>
</organism>
<dbReference type="OrthoDB" id="978645at2"/>
<sequence>MKKLLLSCAMLFLFIGENTAQNISSDQNESCDCQYSSGKVKVNDLTSWQPSAFAEKNIRFGYDHSVSNEEDRFDLPAGPSGYRTAIGVRGGYTSGVTFKHFVNSRAAIEVILGASRWRGTSLTGIYEWHKPGALEVAELSWVYGFGARLGFFDGRNYYAGYGGPCNDPGNPKCPAYWDGRSFAAIGLVGIGGLEYKFNDAPVTIGLDLIPYIYFQHYRGNFIDGSLSVRYTW</sequence>
<evidence type="ECO:0000313" key="3">
    <source>
        <dbReference type="Proteomes" id="UP000199642"/>
    </source>
</evidence>
<evidence type="ECO:0000256" key="1">
    <source>
        <dbReference type="SAM" id="SignalP"/>
    </source>
</evidence>
<proteinExistence type="predicted"/>
<feature type="signal peptide" evidence="1">
    <location>
        <begin position="1"/>
        <end position="20"/>
    </location>
</feature>
<feature type="chain" id="PRO_5011641343" description="Outer membrane protein beta-barrel domain-containing protein" evidence="1">
    <location>
        <begin position="21"/>
        <end position="232"/>
    </location>
</feature>
<protein>
    <recommendedName>
        <fullName evidence="4">Outer membrane protein beta-barrel domain-containing protein</fullName>
    </recommendedName>
</protein>
<dbReference type="AlphaFoldDB" id="A0A1I2VSX8"/>
<dbReference type="EMBL" id="FOPC01000010">
    <property type="protein sequence ID" value="SFG90626.1"/>
    <property type="molecule type" value="Genomic_DNA"/>
</dbReference>
<gene>
    <name evidence="2" type="ORF">SAMN04487988_11043</name>
</gene>
<accession>A0A1I2VSX8</accession>
<keyword evidence="1" id="KW-0732">Signal</keyword>
<dbReference type="RefSeq" id="WP_092792633.1">
    <property type="nucleotide sequence ID" value="NZ_FOPC01000010.1"/>
</dbReference>